<protein>
    <submittedName>
        <fullName evidence="6">3-phenylpropionate/trans-cinnamate dioxygenase ferredoxin subunit</fullName>
    </submittedName>
</protein>
<organism evidence="6 7">
    <name type="scientific">Streptomyces umbrinus</name>
    <dbReference type="NCBI Taxonomy" id="67370"/>
    <lineage>
        <taxon>Bacteria</taxon>
        <taxon>Bacillati</taxon>
        <taxon>Actinomycetota</taxon>
        <taxon>Actinomycetes</taxon>
        <taxon>Kitasatosporales</taxon>
        <taxon>Streptomycetaceae</taxon>
        <taxon>Streptomyces</taxon>
        <taxon>Streptomyces phaeochromogenes group</taxon>
    </lineage>
</organism>
<dbReference type="Pfam" id="PF00355">
    <property type="entry name" value="Rieske"/>
    <property type="match status" value="1"/>
</dbReference>
<reference evidence="6 7" key="1">
    <citation type="submission" date="2023-07" db="EMBL/GenBank/DDBJ databases">
        <title>Comparative genomics of wheat-associated soil bacteria to identify genetic determinants of phenazine resistance.</title>
        <authorList>
            <person name="Mouncey N."/>
        </authorList>
    </citation>
    <scope>NUCLEOTIDE SEQUENCE [LARGE SCALE GENOMIC DNA]</scope>
    <source>
        <strain evidence="6 7">V2I4</strain>
    </source>
</reference>
<accession>A0ABU0SJW6</accession>
<dbReference type="PANTHER" id="PTHR21496">
    <property type="entry name" value="FERREDOXIN-RELATED"/>
    <property type="match status" value="1"/>
</dbReference>
<keyword evidence="7" id="KW-1185">Reference proteome</keyword>
<dbReference type="GO" id="GO:0051213">
    <property type="term" value="F:dioxygenase activity"/>
    <property type="evidence" value="ECO:0007669"/>
    <property type="project" value="UniProtKB-KW"/>
</dbReference>
<dbReference type="PROSITE" id="PS51296">
    <property type="entry name" value="RIESKE"/>
    <property type="match status" value="1"/>
</dbReference>
<dbReference type="Gene3D" id="2.102.10.10">
    <property type="entry name" value="Rieske [2Fe-2S] iron-sulphur domain"/>
    <property type="match status" value="1"/>
</dbReference>
<evidence type="ECO:0000256" key="4">
    <source>
        <dbReference type="ARBA" id="ARBA00023014"/>
    </source>
</evidence>
<comment type="caution">
    <text evidence="6">The sequence shown here is derived from an EMBL/GenBank/DDBJ whole genome shotgun (WGS) entry which is preliminary data.</text>
</comment>
<dbReference type="RefSeq" id="WP_307517909.1">
    <property type="nucleotide sequence ID" value="NZ_JAUSZI010000002.1"/>
</dbReference>
<dbReference type="EMBL" id="JAUSZI010000002">
    <property type="protein sequence ID" value="MDQ1022991.1"/>
    <property type="molecule type" value="Genomic_DNA"/>
</dbReference>
<dbReference type="CDD" id="cd03528">
    <property type="entry name" value="Rieske_RO_ferredoxin"/>
    <property type="match status" value="1"/>
</dbReference>
<feature type="domain" description="Rieske" evidence="5">
    <location>
        <begin position="13"/>
        <end position="112"/>
    </location>
</feature>
<proteinExistence type="predicted"/>
<name>A0ABU0SJW6_9ACTN</name>
<keyword evidence="1" id="KW-0001">2Fe-2S</keyword>
<evidence type="ECO:0000256" key="2">
    <source>
        <dbReference type="ARBA" id="ARBA00022723"/>
    </source>
</evidence>
<keyword evidence="2" id="KW-0479">Metal-binding</keyword>
<evidence type="ECO:0000256" key="3">
    <source>
        <dbReference type="ARBA" id="ARBA00023004"/>
    </source>
</evidence>
<keyword evidence="6" id="KW-0560">Oxidoreductase</keyword>
<dbReference type="SUPFAM" id="SSF50022">
    <property type="entry name" value="ISP domain"/>
    <property type="match status" value="1"/>
</dbReference>
<evidence type="ECO:0000256" key="1">
    <source>
        <dbReference type="ARBA" id="ARBA00022714"/>
    </source>
</evidence>
<evidence type="ECO:0000259" key="5">
    <source>
        <dbReference type="PROSITE" id="PS51296"/>
    </source>
</evidence>
<sequence>MHPSRAMPGSGYTYVCKLDVLEEDVPRRFEVESVPVALALALVVAEQQVFAIHDVCSHSAVPLSEGEVDGCTVECWLHASRFDLRTGHPLDPPATRPVPVYPVLIEDGSVYVRATSRTEQ</sequence>
<keyword evidence="6" id="KW-0223">Dioxygenase</keyword>
<gene>
    <name evidence="6" type="ORF">QF035_000573</name>
</gene>
<keyword evidence="3" id="KW-0408">Iron</keyword>
<dbReference type="InterPro" id="IPR036922">
    <property type="entry name" value="Rieske_2Fe-2S_sf"/>
</dbReference>
<dbReference type="Proteomes" id="UP001230328">
    <property type="component" value="Unassembled WGS sequence"/>
</dbReference>
<dbReference type="InterPro" id="IPR017941">
    <property type="entry name" value="Rieske_2Fe-2S"/>
</dbReference>
<dbReference type="PANTHER" id="PTHR21496:SF23">
    <property type="entry name" value="3-PHENYLPROPIONATE_CINNAMIC ACID DIOXYGENASE FERREDOXIN SUBUNIT"/>
    <property type="match status" value="1"/>
</dbReference>
<keyword evidence="4" id="KW-0411">Iron-sulfur</keyword>
<evidence type="ECO:0000313" key="6">
    <source>
        <dbReference type="EMBL" id="MDQ1022991.1"/>
    </source>
</evidence>
<evidence type="ECO:0000313" key="7">
    <source>
        <dbReference type="Proteomes" id="UP001230328"/>
    </source>
</evidence>